<dbReference type="Pfam" id="PF02350">
    <property type="entry name" value="Epimerase_2"/>
    <property type="match status" value="1"/>
</dbReference>
<name>A0A383CE56_9ZZZZ</name>
<dbReference type="InterPro" id="IPR003331">
    <property type="entry name" value="UDP_GlcNAc_Epimerase_2_dom"/>
</dbReference>
<evidence type="ECO:0000259" key="1">
    <source>
        <dbReference type="Pfam" id="PF02350"/>
    </source>
</evidence>
<feature type="domain" description="UDP-N-acetylglucosamine 2-epimerase" evidence="1">
    <location>
        <begin position="1"/>
        <end position="84"/>
    </location>
</feature>
<feature type="non-terminal residue" evidence="2">
    <location>
        <position position="1"/>
    </location>
</feature>
<dbReference type="SUPFAM" id="SSF53756">
    <property type="entry name" value="UDP-Glycosyltransferase/glycogen phosphorylase"/>
    <property type="match status" value="1"/>
</dbReference>
<protein>
    <recommendedName>
        <fullName evidence="1">UDP-N-acetylglucosamine 2-epimerase domain-containing protein</fullName>
    </recommendedName>
</protein>
<gene>
    <name evidence="2" type="ORF">METZ01_LOCUS483346</name>
</gene>
<accession>A0A383CE56</accession>
<evidence type="ECO:0000313" key="2">
    <source>
        <dbReference type="EMBL" id="SVE30492.1"/>
    </source>
</evidence>
<proteinExistence type="predicted"/>
<reference evidence="2" key="1">
    <citation type="submission" date="2018-05" db="EMBL/GenBank/DDBJ databases">
        <authorList>
            <person name="Lanie J.A."/>
            <person name="Ng W.-L."/>
            <person name="Kazmierczak K.M."/>
            <person name="Andrzejewski T.M."/>
            <person name="Davidsen T.M."/>
            <person name="Wayne K.J."/>
            <person name="Tettelin H."/>
            <person name="Glass J.I."/>
            <person name="Rusch D."/>
            <person name="Podicherti R."/>
            <person name="Tsui H.-C.T."/>
            <person name="Winkler M.E."/>
        </authorList>
    </citation>
    <scope>NUCLEOTIDE SEQUENCE</scope>
</reference>
<sequence>AALVLTDSAGLQEESTVFQTPCLTMRPNTERPVTVEEGTAVIVNLDADLAASLTDDILAGRFKSGSIPAKWDGRASERIVEVLERAL</sequence>
<dbReference type="EMBL" id="UINC01208105">
    <property type="protein sequence ID" value="SVE30492.1"/>
    <property type="molecule type" value="Genomic_DNA"/>
</dbReference>
<dbReference type="PANTHER" id="PTHR43174:SF1">
    <property type="entry name" value="UDP-N-ACETYLGLUCOSAMINE 2-EPIMERASE"/>
    <property type="match status" value="1"/>
</dbReference>
<dbReference type="AlphaFoldDB" id="A0A383CE56"/>
<organism evidence="2">
    <name type="scientific">marine metagenome</name>
    <dbReference type="NCBI Taxonomy" id="408172"/>
    <lineage>
        <taxon>unclassified sequences</taxon>
        <taxon>metagenomes</taxon>
        <taxon>ecological metagenomes</taxon>
    </lineage>
</organism>
<dbReference type="PANTHER" id="PTHR43174">
    <property type="entry name" value="UDP-N-ACETYLGLUCOSAMINE 2-EPIMERASE"/>
    <property type="match status" value="1"/>
</dbReference>
<dbReference type="Gene3D" id="3.40.50.2000">
    <property type="entry name" value="Glycogen Phosphorylase B"/>
    <property type="match status" value="1"/>
</dbReference>
<dbReference type="InterPro" id="IPR029767">
    <property type="entry name" value="WecB-like"/>
</dbReference>